<dbReference type="InterPro" id="IPR000719">
    <property type="entry name" value="Prot_kinase_dom"/>
</dbReference>
<keyword evidence="4" id="KW-0597">Phosphoprotein</keyword>
<dbReference type="PROSITE" id="PS00108">
    <property type="entry name" value="PROTEIN_KINASE_ST"/>
    <property type="match status" value="1"/>
</dbReference>
<keyword evidence="15" id="KW-1185">Reference proteome</keyword>
<feature type="domain" description="AGC-kinase C-terminal" evidence="13">
    <location>
        <begin position="410"/>
        <end position="482"/>
    </location>
</feature>
<dbReference type="PROSITE" id="PS50011">
    <property type="entry name" value="PROTEIN_KINASE_DOM"/>
    <property type="match status" value="1"/>
</dbReference>
<dbReference type="FunFam" id="3.30.200.20:FF:000103">
    <property type="entry name" value="Protein kinase C"/>
    <property type="match status" value="1"/>
</dbReference>
<protein>
    <recommendedName>
        <fullName evidence="2">non-specific serine/threonine protein kinase</fullName>
        <ecNumber evidence="2">2.7.11.1</ecNumber>
    </recommendedName>
</protein>
<keyword evidence="3 10" id="KW-0723">Serine/threonine-protein kinase</keyword>
<keyword evidence="8 9" id="KW-0067">ATP-binding</keyword>
<dbReference type="SUPFAM" id="SSF50729">
    <property type="entry name" value="PH domain-like"/>
    <property type="match status" value="1"/>
</dbReference>
<dbReference type="SMART" id="SM00133">
    <property type="entry name" value="S_TK_X"/>
    <property type="match status" value="1"/>
</dbReference>
<dbReference type="Pfam" id="PF00433">
    <property type="entry name" value="Pkinase_C"/>
    <property type="match status" value="1"/>
</dbReference>
<dbReference type="SMART" id="SM00220">
    <property type="entry name" value="S_TKc"/>
    <property type="match status" value="1"/>
</dbReference>
<evidence type="ECO:0000256" key="10">
    <source>
        <dbReference type="RuleBase" id="RU000304"/>
    </source>
</evidence>
<dbReference type="SMART" id="SM00233">
    <property type="entry name" value="PH"/>
    <property type="match status" value="1"/>
</dbReference>
<evidence type="ECO:0000256" key="7">
    <source>
        <dbReference type="ARBA" id="ARBA00022777"/>
    </source>
</evidence>
<feature type="domain" description="PH" evidence="11">
    <location>
        <begin position="16"/>
        <end position="117"/>
    </location>
</feature>
<dbReference type="Pfam" id="PF00169">
    <property type="entry name" value="PH"/>
    <property type="match status" value="1"/>
</dbReference>
<evidence type="ECO:0000256" key="1">
    <source>
        <dbReference type="ARBA" id="ARBA00006935"/>
    </source>
</evidence>
<keyword evidence="7 14" id="KW-0418">Kinase</keyword>
<dbReference type="Gene3D" id="2.30.29.30">
    <property type="entry name" value="Pleckstrin-homology domain (PH domain)/Phosphotyrosine-binding domain (PTB)"/>
    <property type="match status" value="1"/>
</dbReference>
<accession>A0AAV7K522</accession>
<feature type="binding site" evidence="9">
    <location>
        <position position="181"/>
    </location>
    <ligand>
        <name>ATP</name>
        <dbReference type="ChEBI" id="CHEBI:30616"/>
    </ligand>
</feature>
<evidence type="ECO:0000256" key="3">
    <source>
        <dbReference type="ARBA" id="ARBA00022527"/>
    </source>
</evidence>
<dbReference type="GO" id="GO:0004674">
    <property type="term" value="F:protein serine/threonine kinase activity"/>
    <property type="evidence" value="ECO:0007669"/>
    <property type="project" value="UniProtKB-KW"/>
</dbReference>
<evidence type="ECO:0000259" key="12">
    <source>
        <dbReference type="PROSITE" id="PS50011"/>
    </source>
</evidence>
<dbReference type="SUPFAM" id="SSF56112">
    <property type="entry name" value="Protein kinase-like (PK-like)"/>
    <property type="match status" value="1"/>
</dbReference>
<dbReference type="Proteomes" id="UP001165289">
    <property type="component" value="Unassembled WGS sequence"/>
</dbReference>
<dbReference type="FunFam" id="1.10.510.10:FF:000033">
    <property type="entry name" value="Non-specific serine/threonine protein kinase"/>
    <property type="match status" value="1"/>
</dbReference>
<dbReference type="EC" id="2.7.11.1" evidence="2"/>
<evidence type="ECO:0000256" key="9">
    <source>
        <dbReference type="PROSITE-ProRule" id="PRU10141"/>
    </source>
</evidence>
<dbReference type="EMBL" id="JAKMXF010000144">
    <property type="protein sequence ID" value="KAI6656352.1"/>
    <property type="molecule type" value="Genomic_DNA"/>
</dbReference>
<dbReference type="InterPro" id="IPR011993">
    <property type="entry name" value="PH-like_dom_sf"/>
</dbReference>
<dbReference type="AlphaFoldDB" id="A0AAV7K522"/>
<dbReference type="InterPro" id="IPR001849">
    <property type="entry name" value="PH_domain"/>
</dbReference>
<dbReference type="Gene3D" id="3.30.200.20">
    <property type="entry name" value="Phosphorylase Kinase, domain 1"/>
    <property type="match status" value="1"/>
</dbReference>
<comment type="caution">
    <text evidence="14">The sequence shown here is derived from an EMBL/GenBank/DDBJ whole genome shotgun (WGS) entry which is preliminary data.</text>
</comment>
<dbReference type="PANTHER" id="PTHR24351">
    <property type="entry name" value="RIBOSOMAL PROTEIN S6 KINASE"/>
    <property type="match status" value="1"/>
</dbReference>
<proteinExistence type="inferred from homology"/>
<evidence type="ECO:0000259" key="13">
    <source>
        <dbReference type="PROSITE" id="PS51285"/>
    </source>
</evidence>
<name>A0AAV7K522_9METZ</name>
<reference evidence="14 15" key="1">
    <citation type="journal article" date="2023" name="BMC Biol.">
        <title>The compact genome of the sponge Oopsacas minuta (Hexactinellida) is lacking key metazoan core genes.</title>
        <authorList>
            <person name="Santini S."/>
            <person name="Schenkelaars Q."/>
            <person name="Jourda C."/>
            <person name="Duchesne M."/>
            <person name="Belahbib H."/>
            <person name="Rocher C."/>
            <person name="Selva M."/>
            <person name="Riesgo A."/>
            <person name="Vervoort M."/>
            <person name="Leys S.P."/>
            <person name="Kodjabachian L."/>
            <person name="Le Bivic A."/>
            <person name="Borchiellini C."/>
            <person name="Claverie J.M."/>
            <person name="Renard E."/>
        </authorList>
    </citation>
    <scope>NUCLEOTIDE SEQUENCE [LARGE SCALE GENOMIC DNA]</scope>
    <source>
        <strain evidence="14">SPO-2</strain>
    </source>
</reference>
<dbReference type="InterPro" id="IPR008271">
    <property type="entry name" value="Ser/Thr_kinase_AS"/>
</dbReference>
<evidence type="ECO:0000259" key="11">
    <source>
        <dbReference type="PROSITE" id="PS50003"/>
    </source>
</evidence>
<evidence type="ECO:0000256" key="5">
    <source>
        <dbReference type="ARBA" id="ARBA00022679"/>
    </source>
</evidence>
<evidence type="ECO:0000313" key="14">
    <source>
        <dbReference type="EMBL" id="KAI6656352.1"/>
    </source>
</evidence>
<feature type="domain" description="Protein kinase" evidence="12">
    <location>
        <begin position="152"/>
        <end position="409"/>
    </location>
</feature>
<keyword evidence="6 9" id="KW-0547">Nucleotide-binding</keyword>
<dbReference type="InterPro" id="IPR000961">
    <property type="entry name" value="AGC-kinase_C"/>
</dbReference>
<dbReference type="InterPro" id="IPR017441">
    <property type="entry name" value="Protein_kinase_ATP_BS"/>
</dbReference>
<evidence type="ECO:0000256" key="8">
    <source>
        <dbReference type="ARBA" id="ARBA00022840"/>
    </source>
</evidence>
<evidence type="ECO:0000256" key="4">
    <source>
        <dbReference type="ARBA" id="ARBA00022553"/>
    </source>
</evidence>
<keyword evidence="5" id="KW-0808">Transferase</keyword>
<dbReference type="Pfam" id="PF00069">
    <property type="entry name" value="Pkinase"/>
    <property type="match status" value="1"/>
</dbReference>
<dbReference type="PROSITE" id="PS50003">
    <property type="entry name" value="PH_DOMAIN"/>
    <property type="match status" value="1"/>
</dbReference>
<organism evidence="14 15">
    <name type="scientific">Oopsacas minuta</name>
    <dbReference type="NCBI Taxonomy" id="111878"/>
    <lineage>
        <taxon>Eukaryota</taxon>
        <taxon>Metazoa</taxon>
        <taxon>Porifera</taxon>
        <taxon>Hexactinellida</taxon>
        <taxon>Hexasterophora</taxon>
        <taxon>Lyssacinosida</taxon>
        <taxon>Leucopsacidae</taxon>
        <taxon>Oopsacas</taxon>
    </lineage>
</organism>
<evidence type="ECO:0000313" key="15">
    <source>
        <dbReference type="Proteomes" id="UP001165289"/>
    </source>
</evidence>
<dbReference type="FunFam" id="2.30.29.30:FF:000027">
    <property type="entry name" value="Non-specific serine/threonine protein kinase"/>
    <property type="match status" value="1"/>
</dbReference>
<dbReference type="InterPro" id="IPR017892">
    <property type="entry name" value="Pkinase_C"/>
</dbReference>
<comment type="similarity">
    <text evidence="1">Belongs to the protein kinase superfamily. AGC Ser/Thr protein kinase family. RAC subfamily.</text>
</comment>
<dbReference type="PROSITE" id="PS51285">
    <property type="entry name" value="AGC_KINASE_CTER"/>
    <property type="match status" value="1"/>
</dbReference>
<dbReference type="InterPro" id="IPR011009">
    <property type="entry name" value="Kinase-like_dom_sf"/>
</dbReference>
<dbReference type="PROSITE" id="PS00107">
    <property type="entry name" value="PROTEIN_KINASE_ATP"/>
    <property type="match status" value="1"/>
</dbReference>
<evidence type="ECO:0000256" key="6">
    <source>
        <dbReference type="ARBA" id="ARBA00022741"/>
    </source>
</evidence>
<gene>
    <name evidence="14" type="ORF">LOD99_1151</name>
</gene>
<dbReference type="Gene3D" id="1.10.510.10">
    <property type="entry name" value="Transferase(Phosphotransferase) domain 1"/>
    <property type="match status" value="1"/>
</dbReference>
<evidence type="ECO:0000256" key="2">
    <source>
        <dbReference type="ARBA" id="ARBA00012513"/>
    </source>
</evidence>
<dbReference type="GO" id="GO:0005524">
    <property type="term" value="F:ATP binding"/>
    <property type="evidence" value="ECO:0007669"/>
    <property type="project" value="UniProtKB-UniRule"/>
</dbReference>
<sequence length="482" mass="54977">MASLNGKQIANLKMEKIAKEGKVLKRGEHIHTWRPRYFILFEDGTLVGYKTKPANPGADFLNIFSVKGSQITKKNFSGKPGFTLRCLQIDAYVDRNFQLEEDSDRDEWCMQIERIGSKVSAQARIADTTNPDDMSQFTDPSKTKSKITLEDFELLKVLGKGTFGTVMLSKEKSSGEIFAIKVISKEMIIEKDEIKHTLTENKVLQQTKHPFLTGLKYSFQTKDKLCFVMEYVNGGELFFHLSRERRFSEDRSRFYSGEITLGLEYLHSHKIIYRDLKLENLLLDQEGHIKLTDFGLCKQDIAYGDTTSTFCGTPEYLAPEVIEDDSYGLCVDWWSLGVVLYEMICGRLPFYHQDHDLLFEVILTKPVRFPHDISGKAMSVLEGLLRKDPSQRLGGGKDGPAEVKSHPFFASIDWEKLFNKEIDPPFKPKIKSVTDVSYFDTEFTSENPQKTLAAAPVSTSMGNKMENTFPDFTFVDKDSQLK</sequence>